<dbReference type="EMBL" id="CALSDN010000001">
    <property type="protein sequence ID" value="CAH6718571.1"/>
    <property type="molecule type" value="Genomic_DNA"/>
</dbReference>
<gene>
    <name evidence="1" type="ORF">CLIB1444_01S09692</name>
</gene>
<evidence type="ECO:0000313" key="1">
    <source>
        <dbReference type="EMBL" id="CAH6718571.1"/>
    </source>
</evidence>
<evidence type="ECO:0000313" key="2">
    <source>
        <dbReference type="Proteomes" id="UP001152531"/>
    </source>
</evidence>
<sequence length="235" mass="27196">MPDVSQIQTGQKKTKLVRKQKGENPLKYKLWLGGHVACIVFGSISFVFQIFWLPNKYYINSICYRLSLLGSIMALGSTVSHKFGLYLPPSSTLVAQQNFQFVILGMCWLFTFKSIFKIIPFFLISLLQLASHKKINAIVKQSDFLASIIAFDELFLVAYLLVRTLLFRGTSGFQLVLFLLFYWLRILYNKDTKNLFVSIINRLDGKMKSVKNEKVAHYWEKTKLILEQKQDQDSI</sequence>
<dbReference type="Proteomes" id="UP001152531">
    <property type="component" value="Unassembled WGS sequence"/>
</dbReference>
<keyword evidence="2" id="KW-1185">Reference proteome</keyword>
<protein>
    <submittedName>
        <fullName evidence="1">Uncharacterized membrane protein</fullName>
    </submittedName>
</protein>
<comment type="caution">
    <text evidence="1">The sequence shown here is derived from an EMBL/GenBank/DDBJ whole genome shotgun (WGS) entry which is preliminary data.</text>
</comment>
<reference evidence="1" key="1">
    <citation type="submission" date="2022-06" db="EMBL/GenBank/DDBJ databases">
        <authorList>
            <person name="Legras J.-L."/>
            <person name="Devillers H."/>
            <person name="Grondin C."/>
        </authorList>
    </citation>
    <scope>NUCLEOTIDE SEQUENCE</scope>
    <source>
        <strain evidence="1">CLIB 1444</strain>
    </source>
</reference>
<proteinExistence type="predicted"/>
<name>A0ACA9Y2J9_9ASCO</name>
<organism evidence="1 2">
    <name type="scientific">[Candida] jaroonii</name>
    <dbReference type="NCBI Taxonomy" id="467808"/>
    <lineage>
        <taxon>Eukaryota</taxon>
        <taxon>Fungi</taxon>
        <taxon>Dikarya</taxon>
        <taxon>Ascomycota</taxon>
        <taxon>Saccharomycotina</taxon>
        <taxon>Pichiomycetes</taxon>
        <taxon>Debaryomycetaceae</taxon>
        <taxon>Yamadazyma</taxon>
    </lineage>
</organism>
<accession>A0ACA9Y2J9</accession>